<protein>
    <submittedName>
        <fullName evidence="3">Uncharacterized protein</fullName>
    </submittedName>
</protein>
<dbReference type="AlphaFoldDB" id="A0A9P6KQP7"/>
<organism evidence="3 4">
    <name type="scientific">Paraphaeosphaeria minitans</name>
    <dbReference type="NCBI Taxonomy" id="565426"/>
    <lineage>
        <taxon>Eukaryota</taxon>
        <taxon>Fungi</taxon>
        <taxon>Dikarya</taxon>
        <taxon>Ascomycota</taxon>
        <taxon>Pezizomycotina</taxon>
        <taxon>Dothideomycetes</taxon>
        <taxon>Pleosporomycetidae</taxon>
        <taxon>Pleosporales</taxon>
        <taxon>Massarineae</taxon>
        <taxon>Didymosphaeriaceae</taxon>
        <taxon>Paraphaeosphaeria</taxon>
    </lineage>
</organism>
<name>A0A9P6KQP7_9PLEO</name>
<sequence length="405" mass="41744">MAPVIGLVGAVAVACLSRRVACWRADARRPSGTSAAASGEGVARVESRRGPGRWPVVWADVGGLRCGRWAVGGGLWVVGCGLSRRRICPPAVGSLHAIFSGALCRLALEALSRGSRAAGGLPHRCRCAADKEDAAWSRVDDGAPGDGQCGMQVMVLVVSGSVGDGDGDGDGGGGGGGGGHSLPTHVVGGGSFLPHHLVSGGSFPIFSSTVVPSPSYPSSFHITSSASSCRAAFTIARESFLFPLFPAQPHATVAASQQLPTVAPAHPGRMAYDIMCCSPPHPTCTSRGAVNGQEPRLEPGASPAHHICTAAPHHHGNNLAAASRQQPHHHGNNLAAASASIHARHHDDTATDSRNAGTMTPQLPPVAREQRHRTCLWHHGNDDTATASRTTGTMTPQLPLATRER</sequence>
<dbReference type="OrthoDB" id="10671141at2759"/>
<accession>A0A9P6KQP7</accession>
<feature type="chain" id="PRO_5040107911" evidence="2">
    <location>
        <begin position="23"/>
        <end position="405"/>
    </location>
</feature>
<evidence type="ECO:0000313" key="4">
    <source>
        <dbReference type="Proteomes" id="UP000756921"/>
    </source>
</evidence>
<dbReference type="Proteomes" id="UP000756921">
    <property type="component" value="Unassembled WGS sequence"/>
</dbReference>
<feature type="compositionally biased region" description="Low complexity" evidence="1">
    <location>
        <begin position="384"/>
        <end position="395"/>
    </location>
</feature>
<keyword evidence="2" id="KW-0732">Signal</keyword>
<evidence type="ECO:0000313" key="3">
    <source>
        <dbReference type="EMBL" id="KAF9735367.1"/>
    </source>
</evidence>
<feature type="compositionally biased region" description="Polar residues" evidence="1">
    <location>
        <begin position="352"/>
        <end position="361"/>
    </location>
</feature>
<evidence type="ECO:0000256" key="2">
    <source>
        <dbReference type="SAM" id="SignalP"/>
    </source>
</evidence>
<keyword evidence="4" id="KW-1185">Reference proteome</keyword>
<proteinExistence type="predicted"/>
<dbReference type="EMBL" id="WJXW01000006">
    <property type="protein sequence ID" value="KAF9735367.1"/>
    <property type="molecule type" value="Genomic_DNA"/>
</dbReference>
<reference evidence="3" key="1">
    <citation type="journal article" date="2020" name="Mol. Plant Microbe Interact.">
        <title>Genome Sequence of the Biocontrol Agent Coniothyrium minitans strain Conio (IMI 134523).</title>
        <authorList>
            <person name="Patel D."/>
            <person name="Shittu T.A."/>
            <person name="Baroncelli R."/>
            <person name="Muthumeenakshi S."/>
            <person name="Osborne T.H."/>
            <person name="Janganan T.K."/>
            <person name="Sreenivasaprasad S."/>
        </authorList>
    </citation>
    <scope>NUCLEOTIDE SEQUENCE</scope>
    <source>
        <strain evidence="3">Conio</strain>
    </source>
</reference>
<gene>
    <name evidence="3" type="ORF">PMIN01_06772</name>
</gene>
<comment type="caution">
    <text evidence="3">The sequence shown here is derived from an EMBL/GenBank/DDBJ whole genome shotgun (WGS) entry which is preliminary data.</text>
</comment>
<feature type="region of interest" description="Disordered" evidence="1">
    <location>
        <begin position="321"/>
        <end position="405"/>
    </location>
</feature>
<evidence type="ECO:0000256" key="1">
    <source>
        <dbReference type="SAM" id="MobiDB-lite"/>
    </source>
</evidence>
<feature type="signal peptide" evidence="2">
    <location>
        <begin position="1"/>
        <end position="22"/>
    </location>
</feature>